<feature type="transmembrane region" description="Helical" evidence="1">
    <location>
        <begin position="192"/>
        <end position="225"/>
    </location>
</feature>
<feature type="transmembrane region" description="Helical" evidence="1">
    <location>
        <begin position="166"/>
        <end position="186"/>
    </location>
</feature>
<feature type="transmembrane region" description="Helical" evidence="1">
    <location>
        <begin position="126"/>
        <end position="154"/>
    </location>
</feature>
<dbReference type="eggNOG" id="ENOG50327GV">
    <property type="taxonomic scope" value="Bacteria"/>
</dbReference>
<keyword evidence="3" id="KW-1185">Reference proteome</keyword>
<reference evidence="2" key="1">
    <citation type="submission" date="2014-02" db="EMBL/GenBank/DDBJ databases">
        <title>Expanding our view of genomic diversity in Candidatus Accumulibacter clades.</title>
        <authorList>
            <person name="Skennerton C.T."/>
            <person name="Barr J.J."/>
            <person name="Slater F.R."/>
            <person name="Bond P.L."/>
            <person name="Tyson G.W."/>
        </authorList>
    </citation>
    <scope>NUCLEOTIDE SEQUENCE [LARGE SCALE GENOMIC DNA]</scope>
</reference>
<comment type="caution">
    <text evidence="2">The sequence shown here is derived from an EMBL/GenBank/DDBJ whole genome shotgun (WGS) entry which is preliminary data.</text>
</comment>
<organism evidence="2 3">
    <name type="scientific">Accumulibacter regalis</name>
    <dbReference type="NCBI Taxonomy" id="522306"/>
    <lineage>
        <taxon>Bacteria</taxon>
        <taxon>Pseudomonadati</taxon>
        <taxon>Pseudomonadota</taxon>
        <taxon>Betaproteobacteria</taxon>
        <taxon>Candidatus Accumulibacter</taxon>
    </lineage>
</organism>
<sequence length="641" mass="68103">MRAAHADRAAEPSGGMPLLAVVGVTLLVQLVLQAYFFPLSALWDAARLVHIDAPFHQYQMEVARQLCAEQRLTGYDIFFAAGHLGGVSFNASAKLPALLACLDTASANIPVIYKQFSFWSGVLAPAMLVATCVLLRLPVSVAAVVALFSVLLWWTGAIRWYHAAGLVSYVIVAFASVPFAVAALRVCRRPTLWRLALLTVVAAIGLLVHPLFVVAAALIGLPLLVDELRAGLRIANVVAVVAVLLAGMLLLNGIWLWPSLTTPSFATIVHPYQRAVDPTLALQELLGLAPTAAGGSRLYNVLWIGALLCIGCWRGSARRALLALIAAAVLLMIWASFGAVIPALASLQPNRFSALAWLCLVVPAAAGVVAAAQQIPAAHGFGRWLRGAALLIVAGFLAFFVREAEREILAPAETGRYAVAAPEVKGEGGLSRPLLDFLGTQTDASARVFFELSLARVHDGGHMAGLYALASNREFIGGPYPFTDFASAWDDFAFGKPYAEHSPEQLNAFLDAYNIRWMLCHSTACRAAMAALPGVDKLADLGPVTAFVRAASPGFVVHGSARVVERCINRVTLADAAGSPLILRYHWVPGLVSVPPARIEAVDIVPGARPFIAIHDPPPDLTLRVGDGPGQACDARARPSP</sequence>
<name>A0A011RBG0_ACCRE</name>
<proteinExistence type="predicted"/>
<protein>
    <submittedName>
        <fullName evidence="2">Uncharacterized protein</fullName>
    </submittedName>
</protein>
<evidence type="ECO:0000256" key="1">
    <source>
        <dbReference type="SAM" id="Phobius"/>
    </source>
</evidence>
<evidence type="ECO:0000313" key="3">
    <source>
        <dbReference type="Proteomes" id="UP000022141"/>
    </source>
</evidence>
<keyword evidence="1" id="KW-1133">Transmembrane helix</keyword>
<keyword evidence="1" id="KW-0472">Membrane</keyword>
<gene>
    <name evidence="2" type="ORF">AW11_02144</name>
</gene>
<dbReference type="PATRIC" id="fig|1454004.3.peg.2222"/>
<feature type="transmembrane region" description="Helical" evidence="1">
    <location>
        <begin position="384"/>
        <end position="401"/>
    </location>
</feature>
<dbReference type="Proteomes" id="UP000022141">
    <property type="component" value="Unassembled WGS sequence"/>
</dbReference>
<dbReference type="EMBL" id="JEMY01000026">
    <property type="protein sequence ID" value="EXI88524.1"/>
    <property type="molecule type" value="Genomic_DNA"/>
</dbReference>
<dbReference type="STRING" id="1454004.AW11_02144"/>
<dbReference type="AlphaFoldDB" id="A0A011RBG0"/>
<accession>A0A011RBG0</accession>
<evidence type="ECO:0000313" key="2">
    <source>
        <dbReference type="EMBL" id="EXI88524.1"/>
    </source>
</evidence>
<feature type="transmembrane region" description="Helical" evidence="1">
    <location>
        <begin position="351"/>
        <end position="372"/>
    </location>
</feature>
<keyword evidence="1" id="KW-0812">Transmembrane</keyword>
<feature type="transmembrane region" description="Helical" evidence="1">
    <location>
        <begin position="237"/>
        <end position="257"/>
    </location>
</feature>
<feature type="transmembrane region" description="Helical" evidence="1">
    <location>
        <begin position="18"/>
        <end position="37"/>
    </location>
</feature>
<feature type="transmembrane region" description="Helical" evidence="1">
    <location>
        <begin position="320"/>
        <end position="345"/>
    </location>
</feature>